<dbReference type="CDD" id="cd00105">
    <property type="entry name" value="KH-I"/>
    <property type="match status" value="1"/>
</dbReference>
<name>A0A8H7Q0J1_MORIS</name>
<gene>
    <name evidence="4" type="ORF">INT43_006686</name>
</gene>
<feature type="compositionally biased region" description="Polar residues" evidence="2">
    <location>
        <begin position="335"/>
        <end position="362"/>
    </location>
</feature>
<protein>
    <recommendedName>
        <fullName evidence="3">K Homology domain-containing protein</fullName>
    </recommendedName>
</protein>
<reference evidence="4" key="1">
    <citation type="submission" date="2020-12" db="EMBL/GenBank/DDBJ databases">
        <title>Metabolic potential, ecology and presence of endohyphal bacteria is reflected in genomic diversity of Mucoromycotina.</title>
        <authorList>
            <person name="Muszewska A."/>
            <person name="Okrasinska A."/>
            <person name="Steczkiewicz K."/>
            <person name="Drgas O."/>
            <person name="Orlowska M."/>
            <person name="Perlinska-Lenart U."/>
            <person name="Aleksandrzak-Piekarczyk T."/>
            <person name="Szatraj K."/>
            <person name="Zielenkiewicz U."/>
            <person name="Pilsyk S."/>
            <person name="Malc E."/>
            <person name="Mieczkowski P."/>
            <person name="Kruszewska J.S."/>
            <person name="Biernat P."/>
            <person name="Pawlowska J."/>
        </authorList>
    </citation>
    <scope>NUCLEOTIDE SEQUENCE</scope>
    <source>
        <strain evidence="4">WA0000067209</strain>
    </source>
</reference>
<dbReference type="Proteomes" id="UP000654370">
    <property type="component" value="Unassembled WGS sequence"/>
</dbReference>
<comment type="caution">
    <text evidence="4">The sequence shown here is derived from an EMBL/GenBank/DDBJ whole genome shotgun (WGS) entry which is preliminary data.</text>
</comment>
<accession>A0A8H7Q0J1</accession>
<dbReference type="PANTHER" id="PTHR10288">
    <property type="entry name" value="KH DOMAIN CONTAINING RNA BINDING PROTEIN"/>
    <property type="match status" value="1"/>
</dbReference>
<feature type="domain" description="K Homology" evidence="3">
    <location>
        <begin position="23"/>
        <end position="77"/>
    </location>
</feature>
<dbReference type="OrthoDB" id="2367755at2759"/>
<proteinExistence type="predicted"/>
<feature type="region of interest" description="Disordered" evidence="2">
    <location>
        <begin position="205"/>
        <end position="244"/>
    </location>
</feature>
<sequence>MKATAAFLNQVLEADHGDTPITLRALIPAFLSGTCIGKGGETHRELERQFGTNIYFGTENARGTRLASVAGTIQRVARTWRECAFLMYRKKNAQNGKKMSIDILVPSLLAEKLKEVPENGGDSEFAEISVLSGITMVLKKDLLANSTEQLLQLFITGLDLQDLLQFETAMRLVGRTFQRYIYLAFSPDNIYYIPGQDFAFDPNDDESEVVDRSGDNWGRQIESSNSTGDYELSETMASDEPSKADNYMETSWGPVRQIAGGQTSKVGRSWDGIPLKGNDEEDGGVNDNGHTGFASNISGESQRREYNGDDFLPTTWGPLSDAPNRDNTVAKPVRSRSQQSHNTDSAPSVDSYNAGRSSNQRPKATPCTLRLLISNAYAQILFRKDYSSQTTIFRQLNNRYYADRMFITPITSSLSTVPRNQFCYVQNDAGPDNWSNNSEVLKWPRIVQFTVDVARIAGITGDIARLLPGEKAHASDSLIRLMLSERYIQCLTAQEETMKNLRESSNCQILVCEENLGNSDERVVIITGDHVNVGKAIHQIYSTIHSKMRLADIHKPIRFYAPAEAGIKGDSQQHMGLDERT</sequence>
<organism evidence="4 5">
    <name type="scientific">Mortierella isabellina</name>
    <name type="common">Filamentous fungus</name>
    <name type="synonym">Umbelopsis isabellina</name>
    <dbReference type="NCBI Taxonomy" id="91625"/>
    <lineage>
        <taxon>Eukaryota</taxon>
        <taxon>Fungi</taxon>
        <taxon>Fungi incertae sedis</taxon>
        <taxon>Mucoromycota</taxon>
        <taxon>Mucoromycotina</taxon>
        <taxon>Umbelopsidomycetes</taxon>
        <taxon>Umbelopsidales</taxon>
        <taxon>Umbelopsidaceae</taxon>
        <taxon>Umbelopsis</taxon>
    </lineage>
</organism>
<keyword evidence="5" id="KW-1185">Reference proteome</keyword>
<dbReference type="SUPFAM" id="SSF54791">
    <property type="entry name" value="Eukaryotic type KH-domain (KH-domain type I)"/>
    <property type="match status" value="2"/>
</dbReference>
<feature type="domain" description="K Homology" evidence="3">
    <location>
        <begin position="496"/>
        <end position="541"/>
    </location>
</feature>
<evidence type="ECO:0000259" key="3">
    <source>
        <dbReference type="Pfam" id="PF00013"/>
    </source>
</evidence>
<evidence type="ECO:0000256" key="2">
    <source>
        <dbReference type="SAM" id="MobiDB-lite"/>
    </source>
</evidence>
<dbReference type="AlphaFoldDB" id="A0A8H7Q0J1"/>
<evidence type="ECO:0000313" key="4">
    <source>
        <dbReference type="EMBL" id="KAG2183678.1"/>
    </source>
</evidence>
<dbReference type="Pfam" id="PF00013">
    <property type="entry name" value="KH_1"/>
    <property type="match status" value="2"/>
</dbReference>
<evidence type="ECO:0000313" key="5">
    <source>
        <dbReference type="Proteomes" id="UP000654370"/>
    </source>
</evidence>
<dbReference type="GO" id="GO:0003723">
    <property type="term" value="F:RNA binding"/>
    <property type="evidence" value="ECO:0007669"/>
    <property type="project" value="UniProtKB-UniRule"/>
</dbReference>
<dbReference type="EMBL" id="JAEPQZ010000003">
    <property type="protein sequence ID" value="KAG2183678.1"/>
    <property type="molecule type" value="Genomic_DNA"/>
</dbReference>
<keyword evidence="1" id="KW-0694">RNA-binding</keyword>
<dbReference type="PROSITE" id="PS50084">
    <property type="entry name" value="KH_TYPE_1"/>
    <property type="match status" value="1"/>
</dbReference>
<dbReference type="InterPro" id="IPR004088">
    <property type="entry name" value="KH_dom_type_1"/>
</dbReference>
<evidence type="ECO:0000256" key="1">
    <source>
        <dbReference type="PROSITE-ProRule" id="PRU00117"/>
    </source>
</evidence>
<dbReference type="InterPro" id="IPR036612">
    <property type="entry name" value="KH_dom_type_1_sf"/>
</dbReference>
<feature type="region of interest" description="Disordered" evidence="2">
    <location>
        <begin position="257"/>
        <end position="364"/>
    </location>
</feature>
<dbReference type="Gene3D" id="3.30.1370.10">
    <property type="entry name" value="K Homology domain, type 1"/>
    <property type="match status" value="2"/>
</dbReference>